<gene>
    <name evidence="3" type="ORF">UFOPK1835_01528</name>
</gene>
<evidence type="ECO:0000256" key="1">
    <source>
        <dbReference type="ARBA" id="ARBA00022630"/>
    </source>
</evidence>
<name>A0A6J6IAI6_9ZZZZ</name>
<sequence>MAARAASENAKTCVQVHGGMGFTWEVDAHLFLKRAWILETLFGNLDEDADLIALHVAASL</sequence>
<organism evidence="3">
    <name type="scientific">freshwater metagenome</name>
    <dbReference type="NCBI Taxonomy" id="449393"/>
    <lineage>
        <taxon>unclassified sequences</taxon>
        <taxon>metagenomes</taxon>
        <taxon>ecological metagenomes</taxon>
    </lineage>
</organism>
<reference evidence="3" key="1">
    <citation type="submission" date="2020-05" db="EMBL/GenBank/DDBJ databases">
        <authorList>
            <person name="Chiriac C."/>
            <person name="Salcher M."/>
            <person name="Ghai R."/>
            <person name="Kavagutti S V."/>
        </authorList>
    </citation>
    <scope>NUCLEOTIDE SEQUENCE</scope>
</reference>
<dbReference type="InterPro" id="IPR036250">
    <property type="entry name" value="AcylCo_DH-like_C"/>
</dbReference>
<evidence type="ECO:0000313" key="3">
    <source>
        <dbReference type="EMBL" id="CAB4617768.1"/>
    </source>
</evidence>
<accession>A0A6J6IAI6</accession>
<feature type="domain" description="Acyl-CoA dehydrogenase/oxidase C-terminal" evidence="2">
    <location>
        <begin position="2"/>
        <end position="53"/>
    </location>
</feature>
<proteinExistence type="predicted"/>
<dbReference type="EMBL" id="CAEZUP010000074">
    <property type="protein sequence ID" value="CAB4617768.1"/>
    <property type="molecule type" value="Genomic_DNA"/>
</dbReference>
<dbReference type="Pfam" id="PF00441">
    <property type="entry name" value="Acyl-CoA_dh_1"/>
    <property type="match status" value="1"/>
</dbReference>
<dbReference type="AlphaFoldDB" id="A0A6J6IAI6"/>
<dbReference type="InterPro" id="IPR009075">
    <property type="entry name" value="AcylCo_DH/oxidase_C"/>
</dbReference>
<evidence type="ECO:0000259" key="2">
    <source>
        <dbReference type="Pfam" id="PF00441"/>
    </source>
</evidence>
<dbReference type="Gene3D" id="1.20.140.10">
    <property type="entry name" value="Butyryl-CoA Dehydrogenase, subunit A, domain 3"/>
    <property type="match status" value="1"/>
</dbReference>
<keyword evidence="1" id="KW-0285">Flavoprotein</keyword>
<dbReference type="GO" id="GO:0016627">
    <property type="term" value="F:oxidoreductase activity, acting on the CH-CH group of donors"/>
    <property type="evidence" value="ECO:0007669"/>
    <property type="project" value="InterPro"/>
</dbReference>
<dbReference type="SUPFAM" id="SSF47203">
    <property type="entry name" value="Acyl-CoA dehydrogenase C-terminal domain-like"/>
    <property type="match status" value="1"/>
</dbReference>
<protein>
    <submittedName>
        <fullName evidence="3">Unannotated protein</fullName>
    </submittedName>
</protein>